<protein>
    <submittedName>
        <fullName evidence="2">Uncharacterized protein</fullName>
    </submittedName>
</protein>
<dbReference type="Proteomes" id="UP000601597">
    <property type="component" value="Unassembled WGS sequence"/>
</dbReference>
<evidence type="ECO:0000313" key="2">
    <source>
        <dbReference type="EMBL" id="GGY68789.1"/>
    </source>
</evidence>
<reference evidence="3" key="1">
    <citation type="journal article" date="2019" name="Int. J. Syst. Evol. Microbiol.">
        <title>The Global Catalogue of Microorganisms (GCM) 10K type strain sequencing project: providing services to taxonomists for standard genome sequencing and annotation.</title>
        <authorList>
            <consortium name="The Broad Institute Genomics Platform"/>
            <consortium name="The Broad Institute Genome Sequencing Center for Infectious Disease"/>
            <person name="Wu L."/>
            <person name="Ma J."/>
        </authorList>
    </citation>
    <scope>NUCLEOTIDE SEQUENCE [LARGE SCALE GENOMIC DNA]</scope>
    <source>
        <strain evidence="3">KCTC 22280</strain>
    </source>
</reference>
<organism evidence="2 3">
    <name type="scientific">Marinobacter zhanjiangensis</name>
    <dbReference type="NCBI Taxonomy" id="578215"/>
    <lineage>
        <taxon>Bacteria</taxon>
        <taxon>Pseudomonadati</taxon>
        <taxon>Pseudomonadota</taxon>
        <taxon>Gammaproteobacteria</taxon>
        <taxon>Pseudomonadales</taxon>
        <taxon>Marinobacteraceae</taxon>
        <taxon>Marinobacter</taxon>
    </lineage>
</organism>
<evidence type="ECO:0000256" key="1">
    <source>
        <dbReference type="SAM" id="Phobius"/>
    </source>
</evidence>
<dbReference type="EMBL" id="BMXV01000003">
    <property type="protein sequence ID" value="GGY68789.1"/>
    <property type="molecule type" value="Genomic_DNA"/>
</dbReference>
<keyword evidence="1" id="KW-1133">Transmembrane helix</keyword>
<feature type="transmembrane region" description="Helical" evidence="1">
    <location>
        <begin position="37"/>
        <end position="60"/>
    </location>
</feature>
<proteinExistence type="predicted"/>
<name>A0ABQ3AWK7_9GAMM</name>
<sequence>MSITNVLCYLCLPISLWAAFVMSWLTQSQESLAVDVAMVAGSFSVITSPFWIIYIMYLAIKLIPPLDALTSTGQASDRYYAGNWMARLTRLNIYSANLVSARARKMYNLPVDLRLQPAALRLALRVYVYWMILVVSGGVAGFVLFEVAR</sequence>
<keyword evidence="1" id="KW-0472">Membrane</keyword>
<gene>
    <name evidence="2" type="ORF">GCM10007071_14560</name>
</gene>
<feature type="transmembrane region" description="Helical" evidence="1">
    <location>
        <begin position="127"/>
        <end position="148"/>
    </location>
</feature>
<keyword evidence="3" id="KW-1185">Reference proteome</keyword>
<accession>A0ABQ3AWK7</accession>
<comment type="caution">
    <text evidence="2">The sequence shown here is derived from an EMBL/GenBank/DDBJ whole genome shotgun (WGS) entry which is preliminary data.</text>
</comment>
<evidence type="ECO:0000313" key="3">
    <source>
        <dbReference type="Proteomes" id="UP000601597"/>
    </source>
</evidence>
<feature type="transmembrane region" description="Helical" evidence="1">
    <location>
        <begin position="6"/>
        <end position="25"/>
    </location>
</feature>
<dbReference type="RefSeq" id="WP_189574965.1">
    <property type="nucleotide sequence ID" value="NZ_BMXV01000003.1"/>
</dbReference>
<keyword evidence="1" id="KW-0812">Transmembrane</keyword>